<evidence type="ECO:0000313" key="1">
    <source>
        <dbReference type="EMBL" id="SER69754.1"/>
    </source>
</evidence>
<dbReference type="PANTHER" id="PTHR47623">
    <property type="entry name" value="OS09G0287300 PROTEIN"/>
    <property type="match status" value="1"/>
</dbReference>
<dbReference type="RefSeq" id="WP_091755687.1">
    <property type="nucleotide sequence ID" value="NZ_FOHB01000001.1"/>
</dbReference>
<gene>
    <name evidence="1" type="ORF">SAMN05216199_0914</name>
</gene>
<accession>A0A1H9RAM4</accession>
<organism evidence="1 2">
    <name type="scientific">Pedococcus cremeus</name>
    <dbReference type="NCBI Taxonomy" id="587636"/>
    <lineage>
        <taxon>Bacteria</taxon>
        <taxon>Bacillati</taxon>
        <taxon>Actinomycetota</taxon>
        <taxon>Actinomycetes</taxon>
        <taxon>Micrococcales</taxon>
        <taxon>Intrasporangiaceae</taxon>
        <taxon>Pedococcus</taxon>
    </lineage>
</organism>
<dbReference type="Pfam" id="PF00300">
    <property type="entry name" value="His_Phos_1"/>
    <property type="match status" value="1"/>
</dbReference>
<dbReference type="InterPro" id="IPR029033">
    <property type="entry name" value="His_PPase_superfam"/>
</dbReference>
<dbReference type="AlphaFoldDB" id="A0A1H9RAM4"/>
<dbReference type="STRING" id="587636.SAMN05216199_0914"/>
<dbReference type="PANTHER" id="PTHR47623:SF1">
    <property type="entry name" value="OS09G0287300 PROTEIN"/>
    <property type="match status" value="1"/>
</dbReference>
<dbReference type="SMART" id="SM00855">
    <property type="entry name" value="PGAM"/>
    <property type="match status" value="1"/>
</dbReference>
<dbReference type="SUPFAM" id="SSF53254">
    <property type="entry name" value="Phosphoglycerate mutase-like"/>
    <property type="match status" value="1"/>
</dbReference>
<dbReference type="InterPro" id="IPR013078">
    <property type="entry name" value="His_Pase_superF_clade-1"/>
</dbReference>
<name>A0A1H9RAM4_9MICO</name>
<proteinExistence type="predicted"/>
<sequence length="174" mass="18067">MTFAGDDKVLILFRHAKAEQAPGKPDRDRELTHRGRRDAAAAGQWLRDNGFGPELVLCSPAVRTRQTWEAAADGGACGEQVDYDGRLYSGGASGALQVVRESGGEAQVVLVVGHNPTMATLASGLTEGDGSTAAHECLAAGFPTSAVAVIGYAGPWHDLALGSASLLRCHVSRG</sequence>
<evidence type="ECO:0000313" key="2">
    <source>
        <dbReference type="Proteomes" id="UP000199019"/>
    </source>
</evidence>
<dbReference type="EMBL" id="FOHB01000001">
    <property type="protein sequence ID" value="SER69754.1"/>
    <property type="molecule type" value="Genomic_DNA"/>
</dbReference>
<reference evidence="2" key="1">
    <citation type="submission" date="2016-10" db="EMBL/GenBank/DDBJ databases">
        <authorList>
            <person name="Varghese N."/>
            <person name="Submissions S."/>
        </authorList>
    </citation>
    <scope>NUCLEOTIDE SEQUENCE [LARGE SCALE GENOMIC DNA]</scope>
    <source>
        <strain evidence="2">CGMCC 1.6963</strain>
    </source>
</reference>
<dbReference type="CDD" id="cd07067">
    <property type="entry name" value="HP_PGM_like"/>
    <property type="match status" value="1"/>
</dbReference>
<dbReference type="Gene3D" id="3.40.50.1240">
    <property type="entry name" value="Phosphoglycerate mutase-like"/>
    <property type="match status" value="1"/>
</dbReference>
<dbReference type="Proteomes" id="UP000199019">
    <property type="component" value="Unassembled WGS sequence"/>
</dbReference>
<dbReference type="OrthoDB" id="9810154at2"/>
<keyword evidence="2" id="KW-1185">Reference proteome</keyword>
<protein>
    <submittedName>
        <fullName evidence="1">Phosphohistidine phosphatase</fullName>
    </submittedName>
</protein>